<protein>
    <submittedName>
        <fullName evidence="5">Aldo/keto reductase</fullName>
    </submittedName>
</protein>
<dbReference type="PANTHER" id="PTHR43150:SF2">
    <property type="entry name" value="HYPERKINETIC, ISOFORM M"/>
    <property type="match status" value="1"/>
</dbReference>
<name>A0A9D7SC12_9BACT</name>
<keyword evidence="2" id="KW-0521">NADP</keyword>
<dbReference type="AlphaFoldDB" id="A0A9D7SC12"/>
<reference evidence="5 6" key="1">
    <citation type="submission" date="2020-10" db="EMBL/GenBank/DDBJ databases">
        <title>Connecting structure to function with the recovery of over 1000 high-quality activated sludge metagenome-assembled genomes encoding full-length rRNA genes using long-read sequencing.</title>
        <authorList>
            <person name="Singleton C.M."/>
            <person name="Petriglieri F."/>
            <person name="Kristensen J.M."/>
            <person name="Kirkegaard R.H."/>
            <person name="Michaelsen T.Y."/>
            <person name="Andersen M.H."/>
            <person name="Karst S.M."/>
            <person name="Dueholm M.S."/>
            <person name="Nielsen P.H."/>
            <person name="Albertsen M."/>
        </authorList>
    </citation>
    <scope>NUCLEOTIDE SEQUENCE [LARGE SCALE GENOMIC DNA]</scope>
    <source>
        <strain evidence="5">Ribe_18-Q3-R11-54_BAT3C.373</strain>
    </source>
</reference>
<gene>
    <name evidence="5" type="ORF">IPO85_17225</name>
</gene>
<comment type="caution">
    <text evidence="5">The sequence shown here is derived from an EMBL/GenBank/DDBJ whole genome shotgun (WGS) entry which is preliminary data.</text>
</comment>
<evidence type="ECO:0000256" key="3">
    <source>
        <dbReference type="ARBA" id="ARBA00023002"/>
    </source>
</evidence>
<comment type="similarity">
    <text evidence="1">Belongs to the shaker potassium channel beta subunit family.</text>
</comment>
<organism evidence="5 6">
    <name type="scientific">Candidatus Defluviibacterium haderslevense</name>
    <dbReference type="NCBI Taxonomy" id="2981993"/>
    <lineage>
        <taxon>Bacteria</taxon>
        <taxon>Pseudomonadati</taxon>
        <taxon>Bacteroidota</taxon>
        <taxon>Saprospiria</taxon>
        <taxon>Saprospirales</taxon>
        <taxon>Saprospiraceae</taxon>
        <taxon>Candidatus Defluviibacterium</taxon>
    </lineage>
</organism>
<dbReference type="PRINTS" id="PR01577">
    <property type="entry name" value="KCNABCHANNEL"/>
</dbReference>
<dbReference type="PANTHER" id="PTHR43150">
    <property type="entry name" value="HYPERKINETIC, ISOFORM M"/>
    <property type="match status" value="1"/>
</dbReference>
<evidence type="ECO:0000259" key="4">
    <source>
        <dbReference type="Pfam" id="PF00248"/>
    </source>
</evidence>
<dbReference type="Gene3D" id="3.20.20.100">
    <property type="entry name" value="NADP-dependent oxidoreductase domain"/>
    <property type="match status" value="1"/>
</dbReference>
<accession>A0A9D7SC12</accession>
<keyword evidence="3" id="KW-0560">Oxidoreductase</keyword>
<dbReference type="InterPro" id="IPR005399">
    <property type="entry name" value="K_chnl_volt-dep_bsu_KCNAB-rel"/>
</dbReference>
<dbReference type="GO" id="GO:0016491">
    <property type="term" value="F:oxidoreductase activity"/>
    <property type="evidence" value="ECO:0007669"/>
    <property type="project" value="UniProtKB-KW"/>
</dbReference>
<sequence length="327" mass="37337">MIYRYLGKSGVQVSLLSFGSWLTFAKQIDDHIAEDLMVCAYEHGVNFFDNAEIYSKGQSEIVMGSILKKLAWDRTSYMVSSKVFFGDGRNKPNQTGLSRKHIFEACHDALKRFQMDYLDLFFCHRPDKHTPIEETVWAMNQLIQQGKILYWGTSEWSAQEIMEAQMVAKDLRLIGPTMEQPQYNMLHRTKVEVEFKQIYKTVGLGTTIWSPLASGLLTDKYANSIPTDTRMNIEGLEWLKDRTVTEENLTVVRNLSKFSKELGVSLANLALAWCIQNLNVSTAILGASKIEQLEENFKALDILPLLTVEINEKIESILGNKPIHPLY</sequence>
<dbReference type="Pfam" id="PF00248">
    <property type="entry name" value="Aldo_ket_red"/>
    <property type="match status" value="1"/>
</dbReference>
<dbReference type="Proteomes" id="UP000808349">
    <property type="component" value="Unassembled WGS sequence"/>
</dbReference>
<feature type="domain" description="NADP-dependent oxidoreductase" evidence="4">
    <location>
        <begin position="16"/>
        <end position="311"/>
    </location>
</feature>
<dbReference type="EMBL" id="JADKFW010000017">
    <property type="protein sequence ID" value="MBK9719221.1"/>
    <property type="molecule type" value="Genomic_DNA"/>
</dbReference>
<dbReference type="SUPFAM" id="SSF51430">
    <property type="entry name" value="NAD(P)-linked oxidoreductase"/>
    <property type="match status" value="1"/>
</dbReference>
<dbReference type="InterPro" id="IPR036812">
    <property type="entry name" value="NAD(P)_OxRdtase_dom_sf"/>
</dbReference>
<proteinExistence type="inferred from homology"/>
<evidence type="ECO:0000313" key="6">
    <source>
        <dbReference type="Proteomes" id="UP000808349"/>
    </source>
</evidence>
<evidence type="ECO:0000256" key="2">
    <source>
        <dbReference type="ARBA" id="ARBA00022857"/>
    </source>
</evidence>
<evidence type="ECO:0000313" key="5">
    <source>
        <dbReference type="EMBL" id="MBK9719221.1"/>
    </source>
</evidence>
<dbReference type="InterPro" id="IPR023210">
    <property type="entry name" value="NADP_OxRdtase_dom"/>
</dbReference>
<dbReference type="CDD" id="cd19143">
    <property type="entry name" value="AKR_AKR6C1_2"/>
    <property type="match status" value="1"/>
</dbReference>
<evidence type="ECO:0000256" key="1">
    <source>
        <dbReference type="ARBA" id="ARBA00006515"/>
    </source>
</evidence>